<evidence type="ECO:0000313" key="8">
    <source>
        <dbReference type="EMBL" id="KDR93829.1"/>
    </source>
</evidence>
<dbReference type="OrthoDB" id="9788907at2"/>
<dbReference type="EMBL" id="JJMM01000026">
    <property type="protein sequence ID" value="KDR93829.1"/>
    <property type="molecule type" value="Genomic_DNA"/>
</dbReference>
<evidence type="ECO:0000256" key="3">
    <source>
        <dbReference type="ARBA" id="ARBA00022475"/>
    </source>
</evidence>
<dbReference type="GO" id="GO:0015109">
    <property type="term" value="F:chromate transmembrane transporter activity"/>
    <property type="evidence" value="ECO:0007669"/>
    <property type="project" value="InterPro"/>
</dbReference>
<feature type="transmembrane region" description="Helical" evidence="7">
    <location>
        <begin position="7"/>
        <end position="29"/>
    </location>
</feature>
<sequence>MYKIMMLYIAFFKIGMFSFGGGYAMLPLIEREIIEKNHWMNYSEFLDLLAISQSSPGPIATNSATFIGFKLLGLPGSIAATAAVVSFSIITLGICSPLMEKHKDSKFLTRLFGVLRPLTIGFILSAAISIFKRGDFDTASLFIMAFSFFLIQFKKIHPIPVILFFGFTGIILKGAL</sequence>
<keyword evidence="3" id="KW-1003">Cell membrane</keyword>
<evidence type="ECO:0000256" key="4">
    <source>
        <dbReference type="ARBA" id="ARBA00022692"/>
    </source>
</evidence>
<accession>A0A069R9T4</accession>
<evidence type="ECO:0000256" key="2">
    <source>
        <dbReference type="ARBA" id="ARBA00005262"/>
    </source>
</evidence>
<feature type="transmembrane region" description="Helical" evidence="7">
    <location>
        <begin position="158"/>
        <end position="175"/>
    </location>
</feature>
<keyword evidence="4 7" id="KW-0812">Transmembrane</keyword>
<dbReference type="PANTHER" id="PTHR43663:SF1">
    <property type="entry name" value="CHROMATE TRANSPORTER"/>
    <property type="match status" value="1"/>
</dbReference>
<dbReference type="GO" id="GO:0005886">
    <property type="term" value="C:plasma membrane"/>
    <property type="evidence" value="ECO:0007669"/>
    <property type="project" value="UniProtKB-SubCell"/>
</dbReference>
<name>A0A069R9T4_PEPLI</name>
<dbReference type="InterPro" id="IPR052518">
    <property type="entry name" value="CHR_Transporter"/>
</dbReference>
<feature type="transmembrane region" description="Helical" evidence="7">
    <location>
        <begin position="78"/>
        <end position="99"/>
    </location>
</feature>
<evidence type="ECO:0000313" key="9">
    <source>
        <dbReference type="Proteomes" id="UP000027946"/>
    </source>
</evidence>
<dbReference type="Pfam" id="PF02417">
    <property type="entry name" value="Chromate_transp"/>
    <property type="match status" value="1"/>
</dbReference>
<keyword evidence="9" id="KW-1185">Reference proteome</keyword>
<dbReference type="AlphaFoldDB" id="A0A069R9T4"/>
<evidence type="ECO:0000256" key="6">
    <source>
        <dbReference type="ARBA" id="ARBA00023136"/>
    </source>
</evidence>
<keyword evidence="6 7" id="KW-0472">Membrane</keyword>
<protein>
    <submittedName>
        <fullName evidence="8">Chromate transport protein ChrA</fullName>
    </submittedName>
</protein>
<comment type="caution">
    <text evidence="8">The sequence shown here is derived from an EMBL/GenBank/DDBJ whole genome shotgun (WGS) entry which is preliminary data.</text>
</comment>
<evidence type="ECO:0000256" key="1">
    <source>
        <dbReference type="ARBA" id="ARBA00004651"/>
    </source>
</evidence>
<dbReference type="STRING" id="1121324.CLIT_23c01010"/>
<organism evidence="8 9">
    <name type="scientific">Peptoclostridium litorale DSM 5388</name>
    <dbReference type="NCBI Taxonomy" id="1121324"/>
    <lineage>
        <taxon>Bacteria</taxon>
        <taxon>Bacillati</taxon>
        <taxon>Bacillota</taxon>
        <taxon>Clostridia</taxon>
        <taxon>Peptostreptococcales</taxon>
        <taxon>Peptoclostridiaceae</taxon>
        <taxon>Peptoclostridium</taxon>
    </lineage>
</organism>
<comment type="similarity">
    <text evidence="2">Belongs to the chromate ion transporter (CHR) (TC 2.A.51) family.</text>
</comment>
<dbReference type="RefSeq" id="WP_038267674.1">
    <property type="nucleotide sequence ID" value="NZ_FSRH01000004.1"/>
</dbReference>
<dbReference type="Proteomes" id="UP000027946">
    <property type="component" value="Unassembled WGS sequence"/>
</dbReference>
<comment type="subcellular location">
    <subcellularLocation>
        <location evidence="1">Cell membrane</location>
        <topology evidence="1">Multi-pass membrane protein</topology>
    </subcellularLocation>
</comment>
<dbReference type="InterPro" id="IPR003370">
    <property type="entry name" value="Chromate_transpt"/>
</dbReference>
<proteinExistence type="inferred from homology"/>
<dbReference type="eggNOG" id="COG2059">
    <property type="taxonomic scope" value="Bacteria"/>
</dbReference>
<reference evidence="8 9" key="1">
    <citation type="submission" date="2014-03" db="EMBL/GenBank/DDBJ databases">
        <title>Genome sequence of Clostridium litorale W6, DSM 5388.</title>
        <authorList>
            <person name="Poehlein A."/>
            <person name="Jagirdar A."/>
            <person name="Khonsari B."/>
            <person name="Chibani C.M."/>
            <person name="Gutierrez Gutierrez D.A."/>
            <person name="Davydova E."/>
            <person name="Alghaithi H.S."/>
            <person name="Nair K.P."/>
            <person name="Dhamotharan K."/>
            <person name="Chandran L."/>
            <person name="G W."/>
            <person name="Daniel R."/>
        </authorList>
    </citation>
    <scope>NUCLEOTIDE SEQUENCE [LARGE SCALE GENOMIC DNA]</scope>
    <source>
        <strain evidence="8 9">W6</strain>
    </source>
</reference>
<evidence type="ECO:0000256" key="5">
    <source>
        <dbReference type="ARBA" id="ARBA00022989"/>
    </source>
</evidence>
<feature type="transmembrane region" description="Helical" evidence="7">
    <location>
        <begin position="111"/>
        <end position="130"/>
    </location>
</feature>
<keyword evidence="5 7" id="KW-1133">Transmembrane helix</keyword>
<dbReference type="PANTHER" id="PTHR43663">
    <property type="entry name" value="CHROMATE TRANSPORT PROTEIN-RELATED"/>
    <property type="match status" value="1"/>
</dbReference>
<gene>
    <name evidence="8" type="primary">chrA</name>
    <name evidence="8" type="ORF">CLIT_23c01010</name>
</gene>
<evidence type="ECO:0000256" key="7">
    <source>
        <dbReference type="SAM" id="Phobius"/>
    </source>
</evidence>